<dbReference type="PANTHER" id="PTHR33083">
    <property type="entry name" value="EXPRESSED PROTEIN"/>
    <property type="match status" value="1"/>
</dbReference>
<dbReference type="InterPro" id="IPR007608">
    <property type="entry name" value="Senescence_reg_S40"/>
</dbReference>
<comment type="caution">
    <text evidence="3">The sequence shown here is derived from an EMBL/GenBank/DDBJ whole genome shotgun (WGS) entry which is preliminary data.</text>
</comment>
<organism evidence="3 4">
    <name type="scientific">Saponaria officinalis</name>
    <name type="common">Common soapwort</name>
    <name type="synonym">Lychnis saponaria</name>
    <dbReference type="NCBI Taxonomy" id="3572"/>
    <lineage>
        <taxon>Eukaryota</taxon>
        <taxon>Viridiplantae</taxon>
        <taxon>Streptophyta</taxon>
        <taxon>Embryophyta</taxon>
        <taxon>Tracheophyta</taxon>
        <taxon>Spermatophyta</taxon>
        <taxon>Magnoliopsida</taxon>
        <taxon>eudicotyledons</taxon>
        <taxon>Gunneridae</taxon>
        <taxon>Pentapetalae</taxon>
        <taxon>Caryophyllales</taxon>
        <taxon>Caryophyllaceae</taxon>
        <taxon>Caryophylleae</taxon>
        <taxon>Saponaria</taxon>
    </lineage>
</organism>
<evidence type="ECO:0000256" key="1">
    <source>
        <dbReference type="ARBA" id="ARBA00034773"/>
    </source>
</evidence>
<feature type="region of interest" description="Disordered" evidence="2">
    <location>
        <begin position="16"/>
        <end position="47"/>
    </location>
</feature>
<accession>A0AAW1K9U2</accession>
<feature type="compositionally biased region" description="Polar residues" evidence="2">
    <location>
        <begin position="32"/>
        <end position="46"/>
    </location>
</feature>
<protein>
    <submittedName>
        <fullName evidence="3">Uncharacterized protein</fullName>
    </submittedName>
</protein>
<comment type="similarity">
    <text evidence="1">Belongs to the senescence regulator S40 family.</text>
</comment>
<dbReference type="PANTHER" id="PTHR33083:SF49">
    <property type="entry name" value="SENESCENCE REGULATOR"/>
    <property type="match status" value="1"/>
</dbReference>
<evidence type="ECO:0000313" key="3">
    <source>
        <dbReference type="EMBL" id="KAK9714478.1"/>
    </source>
</evidence>
<dbReference type="AlphaFoldDB" id="A0AAW1K9U2"/>
<evidence type="ECO:0000313" key="4">
    <source>
        <dbReference type="Proteomes" id="UP001443914"/>
    </source>
</evidence>
<evidence type="ECO:0000256" key="2">
    <source>
        <dbReference type="SAM" id="MobiDB-lite"/>
    </source>
</evidence>
<gene>
    <name evidence="3" type="ORF">RND81_06G097200</name>
</gene>
<dbReference type="Proteomes" id="UP001443914">
    <property type="component" value="Unassembled WGS sequence"/>
</dbReference>
<dbReference type="GO" id="GO:0010150">
    <property type="term" value="P:leaf senescence"/>
    <property type="evidence" value="ECO:0007669"/>
    <property type="project" value="UniProtKB-ARBA"/>
</dbReference>
<name>A0AAW1K9U2_SAPOF</name>
<proteinExistence type="inferred from homology"/>
<dbReference type="EMBL" id="JBDFQZ010000006">
    <property type="protein sequence ID" value="KAK9714478.1"/>
    <property type="molecule type" value="Genomic_DNA"/>
</dbReference>
<sequence length="147" mass="17279">MDFDEFQESDFIFSDYSSDQSVDSNDEDDINQNRQHYYNPSSNGSRMTMLKKKKSIPMAQTRINSSAPINIPIENKSFRYDVNVECSEPLDEDYFVDNEDQCMRLPPHVIIERRVNEEMARSFSPLKGRNMCEVRNSILRMTGFLER</sequence>
<reference evidence="3" key="1">
    <citation type="submission" date="2024-03" db="EMBL/GenBank/DDBJ databases">
        <title>WGS assembly of Saponaria officinalis var. Norfolk2.</title>
        <authorList>
            <person name="Jenkins J."/>
            <person name="Shu S."/>
            <person name="Grimwood J."/>
            <person name="Barry K."/>
            <person name="Goodstein D."/>
            <person name="Schmutz J."/>
            <person name="Leebens-Mack J."/>
            <person name="Osbourn A."/>
        </authorList>
    </citation>
    <scope>NUCLEOTIDE SEQUENCE [LARGE SCALE GENOMIC DNA]</scope>
    <source>
        <strain evidence="3">JIC</strain>
    </source>
</reference>
<keyword evidence="4" id="KW-1185">Reference proteome</keyword>
<dbReference type="Pfam" id="PF04520">
    <property type="entry name" value="Senescence_reg"/>
    <property type="match status" value="1"/>
</dbReference>